<dbReference type="EMBL" id="LLXX01000001">
    <property type="protein sequence ID" value="KRR14974.1"/>
    <property type="molecule type" value="Genomic_DNA"/>
</dbReference>
<sequence>MGADMAIQFMLGTLFQLVSERADDPRGSVRMFIGNLLISWRPISCHRCRKMLTERFELPLAGFSTAS</sequence>
<organism evidence="1 2">
    <name type="scientific">Bradyrhizobium valentinum</name>
    <dbReference type="NCBI Taxonomy" id="1518501"/>
    <lineage>
        <taxon>Bacteria</taxon>
        <taxon>Pseudomonadati</taxon>
        <taxon>Pseudomonadota</taxon>
        <taxon>Alphaproteobacteria</taxon>
        <taxon>Hyphomicrobiales</taxon>
        <taxon>Nitrobacteraceae</taxon>
        <taxon>Bradyrhizobium</taxon>
    </lineage>
</organism>
<keyword evidence="2" id="KW-1185">Reference proteome</keyword>
<evidence type="ECO:0000313" key="2">
    <source>
        <dbReference type="Proteomes" id="UP000051913"/>
    </source>
</evidence>
<dbReference type="Proteomes" id="UP000051913">
    <property type="component" value="Unassembled WGS sequence"/>
</dbReference>
<protein>
    <submittedName>
        <fullName evidence="1">Uncharacterized protein</fullName>
    </submittedName>
</protein>
<name>A0A0R3M5R3_9BRAD</name>
<reference evidence="1 2" key="1">
    <citation type="submission" date="2014-03" db="EMBL/GenBank/DDBJ databases">
        <title>Bradyrhizobium valentinum sp. nov., isolated from effective nodules of Lupinus mariae-josephae, a lupine endemic of basic-lime soils in Eastern Spain.</title>
        <authorList>
            <person name="Duran D."/>
            <person name="Rey L."/>
            <person name="Navarro A."/>
            <person name="Busquets A."/>
            <person name="Imperial J."/>
            <person name="Ruiz-Argueso T."/>
        </authorList>
    </citation>
    <scope>NUCLEOTIDE SEQUENCE [LARGE SCALE GENOMIC DNA]</scope>
    <source>
        <strain evidence="1 2">LmjM3</strain>
    </source>
</reference>
<dbReference type="AlphaFoldDB" id="A0A0R3M5R3"/>
<comment type="caution">
    <text evidence="1">The sequence shown here is derived from an EMBL/GenBank/DDBJ whole genome shotgun (WGS) entry which is preliminary data.</text>
</comment>
<accession>A0A0R3M5R3</accession>
<proteinExistence type="predicted"/>
<evidence type="ECO:0000313" key="1">
    <source>
        <dbReference type="EMBL" id="KRR14974.1"/>
    </source>
</evidence>
<gene>
    <name evidence="1" type="ORF">CP49_23450</name>
</gene>